<dbReference type="PANTHER" id="PTHR24422:SF10">
    <property type="entry name" value="CHEMOTAXIS PROTEIN METHYLTRANSFERASE 2"/>
    <property type="match status" value="1"/>
</dbReference>
<dbReference type="EMBL" id="JADEXP010000086">
    <property type="protein sequence ID" value="MBE9067285.1"/>
    <property type="molecule type" value="Genomic_DNA"/>
</dbReference>
<dbReference type="RefSeq" id="WP_193993252.1">
    <property type="nucleotide sequence ID" value="NZ_JADEXP010000086.1"/>
</dbReference>
<evidence type="ECO:0000313" key="7">
    <source>
        <dbReference type="EMBL" id="MBE9067285.1"/>
    </source>
</evidence>
<dbReference type="PANTHER" id="PTHR24422">
    <property type="entry name" value="CHEMOTAXIS PROTEIN METHYLTRANSFERASE"/>
    <property type="match status" value="1"/>
</dbReference>
<proteinExistence type="predicted"/>
<evidence type="ECO:0000256" key="3">
    <source>
        <dbReference type="ARBA" id="ARBA00022603"/>
    </source>
</evidence>
<dbReference type="InterPro" id="IPR036804">
    <property type="entry name" value="CheR_N_sf"/>
</dbReference>
<dbReference type="AlphaFoldDB" id="A0A928ZRE5"/>
<accession>A0A928ZRE5</accession>
<dbReference type="GO" id="GO:0008983">
    <property type="term" value="F:protein-glutamate O-methyltransferase activity"/>
    <property type="evidence" value="ECO:0007669"/>
    <property type="project" value="UniProtKB-EC"/>
</dbReference>
<evidence type="ECO:0000256" key="1">
    <source>
        <dbReference type="ARBA" id="ARBA00001541"/>
    </source>
</evidence>
<evidence type="ECO:0000259" key="6">
    <source>
        <dbReference type="PROSITE" id="PS50123"/>
    </source>
</evidence>
<dbReference type="PROSITE" id="PS50123">
    <property type="entry name" value="CHER"/>
    <property type="match status" value="1"/>
</dbReference>
<dbReference type="GO" id="GO:0032259">
    <property type="term" value="P:methylation"/>
    <property type="evidence" value="ECO:0007669"/>
    <property type="project" value="UniProtKB-KW"/>
</dbReference>
<keyword evidence="3" id="KW-0489">Methyltransferase</keyword>
<comment type="caution">
    <text evidence="7">The sequence shown here is derived from an EMBL/GenBank/DDBJ whole genome shotgun (WGS) entry which is preliminary data.</text>
</comment>
<dbReference type="Proteomes" id="UP000615026">
    <property type="component" value="Unassembled WGS sequence"/>
</dbReference>
<dbReference type="SUPFAM" id="SSF53335">
    <property type="entry name" value="S-adenosyl-L-methionine-dependent methyltransferases"/>
    <property type="match status" value="1"/>
</dbReference>
<dbReference type="CDD" id="cd02440">
    <property type="entry name" value="AdoMet_MTases"/>
    <property type="match status" value="1"/>
</dbReference>
<dbReference type="PRINTS" id="PR00996">
    <property type="entry name" value="CHERMTFRASE"/>
</dbReference>
<keyword evidence="5" id="KW-0949">S-adenosyl-L-methionine</keyword>
<feature type="domain" description="CheR-type methyltransferase" evidence="6">
    <location>
        <begin position="1"/>
        <end position="274"/>
    </location>
</feature>
<organism evidence="7 8">
    <name type="scientific">Leptolyngbya cf. ectocarpi LEGE 11479</name>
    <dbReference type="NCBI Taxonomy" id="1828722"/>
    <lineage>
        <taxon>Bacteria</taxon>
        <taxon>Bacillati</taxon>
        <taxon>Cyanobacteriota</taxon>
        <taxon>Cyanophyceae</taxon>
        <taxon>Leptolyngbyales</taxon>
        <taxon>Leptolyngbyaceae</taxon>
        <taxon>Leptolyngbya group</taxon>
        <taxon>Leptolyngbya</taxon>
    </lineage>
</organism>
<name>A0A928ZRE5_LEPEC</name>
<dbReference type="InterPro" id="IPR050903">
    <property type="entry name" value="Bact_Chemotaxis_MeTrfase"/>
</dbReference>
<evidence type="ECO:0000256" key="4">
    <source>
        <dbReference type="ARBA" id="ARBA00022679"/>
    </source>
</evidence>
<keyword evidence="8" id="KW-1185">Reference proteome</keyword>
<dbReference type="SMART" id="SM00138">
    <property type="entry name" value="MeTrc"/>
    <property type="match status" value="1"/>
</dbReference>
<dbReference type="EC" id="2.1.1.80" evidence="2"/>
<sequence length="366" mass="42142">MPPQKPLSPQIIQAFAELITDRIGVILRKNDYVSIQEFIFSRIKATEFKRPEDYYQLLHRDTAQSHQEWTLLISRTTNNESFFFRDRGQFNLLRNYIFPKLIEQKSHQKKLQIFSAGCSTGEEPYSIAILLKDIVPDLKDWDIKILGVDVNAAAVQDAQKGIYRPWSFRGIDSTLQQRFFKESGNLYHIHDEIKDMVNFQVGNLLDDSGLDPFSTIKNIDLILCRNVFIYFNDAVIGKVVDKIYDALCPSGYLLVGHTELHNQNSNKFHIKVFDESIAYQRPRDNEIQPVSEFLSIQTSPALDQTAASQPDQQTLSELFRGNDIKMHRTALNLLRQLPGNSRIAKLDNYTASELIAQLENKLKETD</sequence>
<protein>
    <recommendedName>
        <fullName evidence="2">protein-glutamate O-methyltransferase</fullName>
        <ecNumber evidence="2">2.1.1.80</ecNumber>
    </recommendedName>
</protein>
<evidence type="ECO:0000256" key="2">
    <source>
        <dbReference type="ARBA" id="ARBA00012534"/>
    </source>
</evidence>
<dbReference type="InterPro" id="IPR029063">
    <property type="entry name" value="SAM-dependent_MTases_sf"/>
</dbReference>
<evidence type="ECO:0000313" key="8">
    <source>
        <dbReference type="Proteomes" id="UP000615026"/>
    </source>
</evidence>
<dbReference type="InterPro" id="IPR022642">
    <property type="entry name" value="CheR_C"/>
</dbReference>
<dbReference type="InterPro" id="IPR000780">
    <property type="entry name" value="CheR_MeTrfase"/>
</dbReference>
<dbReference type="Gene3D" id="3.40.50.150">
    <property type="entry name" value="Vaccinia Virus protein VP39"/>
    <property type="match status" value="1"/>
</dbReference>
<comment type="catalytic activity">
    <reaction evidence="1">
        <text>L-glutamyl-[protein] + S-adenosyl-L-methionine = [protein]-L-glutamate 5-O-methyl ester + S-adenosyl-L-homocysteine</text>
        <dbReference type="Rhea" id="RHEA:24452"/>
        <dbReference type="Rhea" id="RHEA-COMP:10208"/>
        <dbReference type="Rhea" id="RHEA-COMP:10311"/>
        <dbReference type="ChEBI" id="CHEBI:29973"/>
        <dbReference type="ChEBI" id="CHEBI:57856"/>
        <dbReference type="ChEBI" id="CHEBI:59789"/>
        <dbReference type="ChEBI" id="CHEBI:82795"/>
        <dbReference type="EC" id="2.1.1.80"/>
    </reaction>
</comment>
<evidence type="ECO:0000256" key="5">
    <source>
        <dbReference type="ARBA" id="ARBA00022691"/>
    </source>
</evidence>
<gene>
    <name evidence="7" type="ORF">IQ260_11530</name>
</gene>
<dbReference type="Gene3D" id="1.10.155.10">
    <property type="entry name" value="Chemotaxis receptor methyltransferase CheR, N-terminal domain"/>
    <property type="match status" value="1"/>
</dbReference>
<reference evidence="7" key="1">
    <citation type="submission" date="2020-10" db="EMBL/GenBank/DDBJ databases">
        <authorList>
            <person name="Castelo-Branco R."/>
            <person name="Eusebio N."/>
            <person name="Adriana R."/>
            <person name="Vieira A."/>
            <person name="Brugerolle De Fraissinette N."/>
            <person name="Rezende De Castro R."/>
            <person name="Schneider M.P."/>
            <person name="Vasconcelos V."/>
            <person name="Leao P.N."/>
        </authorList>
    </citation>
    <scope>NUCLEOTIDE SEQUENCE</scope>
    <source>
        <strain evidence="7">LEGE 11479</strain>
    </source>
</reference>
<keyword evidence="4" id="KW-0808">Transferase</keyword>
<dbReference type="Pfam" id="PF01739">
    <property type="entry name" value="CheR"/>
    <property type="match status" value="1"/>
</dbReference>
<dbReference type="SUPFAM" id="SSF47757">
    <property type="entry name" value="Chemotaxis receptor methyltransferase CheR, N-terminal domain"/>
    <property type="match status" value="1"/>
</dbReference>